<dbReference type="EMBL" id="JACHCE010000001">
    <property type="protein sequence ID" value="MBB5635129.1"/>
    <property type="molecule type" value="Genomic_DNA"/>
</dbReference>
<gene>
    <name evidence="1" type="ORF">HDE68_001014</name>
</gene>
<sequence length="30" mass="3517">MVSIRWTSLKNLVLAYFEPEQTATLNVYDN</sequence>
<proteinExistence type="predicted"/>
<evidence type="ECO:0000313" key="2">
    <source>
        <dbReference type="Proteomes" id="UP000537204"/>
    </source>
</evidence>
<accession>A0A7W8ZJD2</accession>
<evidence type="ECO:0000313" key="1">
    <source>
        <dbReference type="EMBL" id="MBB5635129.1"/>
    </source>
</evidence>
<reference evidence="1 2" key="1">
    <citation type="submission" date="2020-08" db="EMBL/GenBank/DDBJ databases">
        <title>Genomic Encyclopedia of Type Strains, Phase IV (KMG-V): Genome sequencing to study the core and pangenomes of soil and plant-associated prokaryotes.</title>
        <authorList>
            <person name="Whitman W."/>
        </authorList>
    </citation>
    <scope>NUCLEOTIDE SEQUENCE [LARGE SCALE GENOMIC DNA]</scope>
    <source>
        <strain evidence="1 2">S3M1</strain>
    </source>
</reference>
<dbReference type="AlphaFoldDB" id="A0A7W8ZJD2"/>
<dbReference type="Proteomes" id="UP000537204">
    <property type="component" value="Unassembled WGS sequence"/>
</dbReference>
<name>A0A7W8ZJD2_9SPHI</name>
<protein>
    <submittedName>
        <fullName evidence="1">Uncharacterized protein</fullName>
    </submittedName>
</protein>
<organism evidence="1 2">
    <name type="scientific">Pedobacter cryoconitis</name>
    <dbReference type="NCBI Taxonomy" id="188932"/>
    <lineage>
        <taxon>Bacteria</taxon>
        <taxon>Pseudomonadati</taxon>
        <taxon>Bacteroidota</taxon>
        <taxon>Sphingobacteriia</taxon>
        <taxon>Sphingobacteriales</taxon>
        <taxon>Sphingobacteriaceae</taxon>
        <taxon>Pedobacter</taxon>
    </lineage>
</organism>
<comment type="caution">
    <text evidence="1">The sequence shown here is derived from an EMBL/GenBank/DDBJ whole genome shotgun (WGS) entry which is preliminary data.</text>
</comment>